<dbReference type="EMBL" id="KN549458">
    <property type="protein sequence ID" value="KHJ97405.1"/>
    <property type="molecule type" value="Genomic_DNA"/>
</dbReference>
<keyword evidence="1" id="KW-0812">Transmembrane</keyword>
<evidence type="ECO:0000313" key="2">
    <source>
        <dbReference type="EMBL" id="KHJ97405.1"/>
    </source>
</evidence>
<name>A0A0B1TPS7_OESDE</name>
<evidence type="ECO:0000313" key="3">
    <source>
        <dbReference type="Proteomes" id="UP000053660"/>
    </source>
</evidence>
<feature type="transmembrane region" description="Helical" evidence="1">
    <location>
        <begin position="12"/>
        <end position="33"/>
    </location>
</feature>
<proteinExistence type="predicted"/>
<sequence>MRLRQWLKKSSWRFYCFAFVMLSSLYILAIAVLQSSTTKTNDVIRRYSNRSMSVEEFMDLVNSTYGTFRIHERVELEDGSQVIVGDIFLNASNPFYESHDLCQAWTTKQTSVIM</sequence>
<keyword evidence="1" id="KW-0472">Membrane</keyword>
<organism evidence="2 3">
    <name type="scientific">Oesophagostomum dentatum</name>
    <name type="common">Nodular worm</name>
    <dbReference type="NCBI Taxonomy" id="61180"/>
    <lineage>
        <taxon>Eukaryota</taxon>
        <taxon>Metazoa</taxon>
        <taxon>Ecdysozoa</taxon>
        <taxon>Nematoda</taxon>
        <taxon>Chromadorea</taxon>
        <taxon>Rhabditida</taxon>
        <taxon>Rhabditina</taxon>
        <taxon>Rhabditomorpha</taxon>
        <taxon>Strongyloidea</taxon>
        <taxon>Strongylidae</taxon>
        <taxon>Oesophagostomum</taxon>
    </lineage>
</organism>
<evidence type="ECO:0000256" key="1">
    <source>
        <dbReference type="SAM" id="Phobius"/>
    </source>
</evidence>
<accession>A0A0B1TPS7</accession>
<keyword evidence="3" id="KW-1185">Reference proteome</keyword>
<gene>
    <name evidence="2" type="ORF">OESDEN_02610</name>
</gene>
<dbReference type="Proteomes" id="UP000053660">
    <property type="component" value="Unassembled WGS sequence"/>
</dbReference>
<protein>
    <submittedName>
        <fullName evidence="2">Uncharacterized protein</fullName>
    </submittedName>
</protein>
<keyword evidence="1" id="KW-1133">Transmembrane helix</keyword>
<reference evidence="2 3" key="1">
    <citation type="submission" date="2014-03" db="EMBL/GenBank/DDBJ databases">
        <title>Draft genome of the hookworm Oesophagostomum dentatum.</title>
        <authorList>
            <person name="Mitreva M."/>
        </authorList>
    </citation>
    <scope>NUCLEOTIDE SEQUENCE [LARGE SCALE GENOMIC DNA]</scope>
    <source>
        <strain evidence="2 3">OD-Hann</strain>
    </source>
</reference>
<dbReference type="AlphaFoldDB" id="A0A0B1TPS7"/>